<proteinExistence type="inferred from homology"/>
<evidence type="ECO:0000313" key="13">
    <source>
        <dbReference type="EMBL" id="MBN2909976.1"/>
    </source>
</evidence>
<dbReference type="EC" id="2.7.1.17" evidence="8 10"/>
<dbReference type="PANTHER" id="PTHR43095:SF5">
    <property type="entry name" value="XYLULOSE KINASE"/>
    <property type="match status" value="1"/>
</dbReference>
<comment type="function">
    <text evidence="8">Catalyzes the phosphorylation of D-xylulose to D-xylulose 5-phosphate.</text>
</comment>
<evidence type="ECO:0000256" key="2">
    <source>
        <dbReference type="ARBA" id="ARBA00022629"/>
    </source>
</evidence>
<evidence type="ECO:0000256" key="9">
    <source>
        <dbReference type="RuleBase" id="RU003733"/>
    </source>
</evidence>
<reference evidence="13" key="1">
    <citation type="journal article" date="2024" name="Int. J. Syst. Evol. Microbiol.">
        <title>Polycladomyces zharkentensis sp. nov., a novel thermophilic cellulose- and starch-degrading member of the Bacillota from a geothermal aquifer in Kazakhstan.</title>
        <authorList>
            <person name="Mashzhan A."/>
            <person name="Kistaubayeva A."/>
            <person name="Javier-Lopez R."/>
            <person name="Bissenova U."/>
            <person name="Bissenbay A."/>
            <person name="Birkeland N.K."/>
        </authorList>
    </citation>
    <scope>NUCLEOTIDE SEQUENCE</scope>
    <source>
        <strain evidence="13">ZKZ2T</strain>
    </source>
</reference>
<gene>
    <name evidence="8 10 13" type="primary">xylB</name>
    <name evidence="13" type="ORF">JQC72_10665</name>
</gene>
<feature type="site" description="Important for activity" evidence="8">
    <location>
        <position position="12"/>
    </location>
</feature>
<feature type="domain" description="Carbohydrate kinase FGGY N-terminal" evidence="11">
    <location>
        <begin position="8"/>
        <end position="250"/>
    </location>
</feature>
<feature type="binding site" evidence="8">
    <location>
        <begin position="84"/>
        <end position="85"/>
    </location>
    <ligand>
        <name>substrate</name>
    </ligand>
</feature>
<keyword evidence="6 8" id="KW-0067">ATP-binding</keyword>
<dbReference type="InterPro" id="IPR018484">
    <property type="entry name" value="FGGY_N"/>
</dbReference>
<accession>A0ABS2WKC0</accession>
<evidence type="ECO:0000256" key="5">
    <source>
        <dbReference type="ARBA" id="ARBA00022777"/>
    </source>
</evidence>
<dbReference type="RefSeq" id="WP_205495482.1">
    <property type="nucleotide sequence ID" value="NZ_JAFHAP010000009.1"/>
</dbReference>
<keyword evidence="5 8" id="KW-0418">Kinase</keyword>
<protein>
    <recommendedName>
        <fullName evidence="8 10">Xylulose kinase</fullName>
        <shortName evidence="8 10">Xylulokinase</shortName>
        <ecNumber evidence="8 10">2.7.1.17</ecNumber>
    </recommendedName>
</protein>
<evidence type="ECO:0000256" key="6">
    <source>
        <dbReference type="ARBA" id="ARBA00022840"/>
    </source>
</evidence>
<comment type="caution">
    <text evidence="13">The sequence shown here is derived from an EMBL/GenBank/DDBJ whole genome shotgun (WGS) entry which is preliminary data.</text>
</comment>
<feature type="active site" description="Proton acceptor" evidence="8">
    <location>
        <position position="243"/>
    </location>
</feature>
<evidence type="ECO:0000256" key="1">
    <source>
        <dbReference type="ARBA" id="ARBA00009156"/>
    </source>
</evidence>
<comment type="similarity">
    <text evidence="1 8 9">Belongs to the FGGY kinase family.</text>
</comment>
<evidence type="ECO:0000313" key="14">
    <source>
        <dbReference type="Proteomes" id="UP001177120"/>
    </source>
</evidence>
<evidence type="ECO:0000256" key="8">
    <source>
        <dbReference type="HAMAP-Rule" id="MF_02220"/>
    </source>
</evidence>
<keyword evidence="3 8" id="KW-0808">Transferase</keyword>
<sequence length="509" mass="55976">MRTEKDGVLGIDIGTQGTKALVVDSEGNIQGVGTSSYSFEIPRPGWSEQDPRIWWQAVISSLKILREKGISLSNIRAVGVSGQMHSSVLLGEDGEVVRSAILWNDVRTTEECAEIEELLGEKHVYRITKNAVLPGFTAPKLRWIQKNEPDRYRAIRWVMLPKDYIVFRLTGERSTDVSDASGTALFDVAGRKWSEALMEGLGFSREWFPAVYESKIVVGRVTAEAARATGLPEGLPVVAGAGDNAAAALGNGVFHEGKGVISVGTSGTVFVPLSRVPDFDDREERLKTVHLFCHCVPNTWHAMGVTLSAGMSLSWFCQQFGWRDFENMLSGVQEIPPGSDGLLFLPYINGERTPHNDPYARGVFLGISYRHSAKHFVRAVMEGVAFSLRDCLELIEKVTSSSPKELYLTGGAVKSRLWSQTFSDVLKRRLIGYEDREGPALGAAFLAGLGIGLWNSPDDLPHQVGSIPVITETNAGSASVYDQLYRVYRHLYPSLKETYQILHAAQQGS</sequence>
<evidence type="ECO:0000259" key="12">
    <source>
        <dbReference type="Pfam" id="PF02782"/>
    </source>
</evidence>
<dbReference type="InterPro" id="IPR018485">
    <property type="entry name" value="FGGY_C"/>
</dbReference>
<keyword evidence="4 8" id="KW-0547">Nucleotide-binding</keyword>
<dbReference type="InterPro" id="IPR000577">
    <property type="entry name" value="Carb_kinase_FGGY"/>
</dbReference>
<keyword evidence="2 8" id="KW-0859">Xylose metabolism</keyword>
<dbReference type="EMBL" id="JAFHAP010000009">
    <property type="protein sequence ID" value="MBN2909976.1"/>
    <property type="molecule type" value="Genomic_DNA"/>
</dbReference>
<dbReference type="NCBIfam" id="TIGR01312">
    <property type="entry name" value="XylB"/>
    <property type="match status" value="1"/>
</dbReference>
<dbReference type="GO" id="GO:0004856">
    <property type="term" value="F:D-xylulokinase activity"/>
    <property type="evidence" value="ECO:0007669"/>
    <property type="project" value="UniProtKB-EC"/>
</dbReference>
<dbReference type="Gene3D" id="3.30.420.40">
    <property type="match status" value="2"/>
</dbReference>
<dbReference type="InterPro" id="IPR043129">
    <property type="entry name" value="ATPase_NBD"/>
</dbReference>
<dbReference type="HAMAP" id="MF_02220">
    <property type="entry name" value="XylB"/>
    <property type="match status" value="1"/>
</dbReference>
<evidence type="ECO:0000259" key="11">
    <source>
        <dbReference type="Pfam" id="PF00370"/>
    </source>
</evidence>
<dbReference type="InterPro" id="IPR050406">
    <property type="entry name" value="FGGY_Carb_Kinase"/>
</dbReference>
<dbReference type="Pfam" id="PF00370">
    <property type="entry name" value="FGGY_N"/>
    <property type="match status" value="1"/>
</dbReference>
<keyword evidence="7 8" id="KW-0119">Carbohydrate metabolism</keyword>
<dbReference type="PROSITE" id="PS00445">
    <property type="entry name" value="FGGY_KINASES_2"/>
    <property type="match status" value="1"/>
</dbReference>
<dbReference type="Pfam" id="PF02782">
    <property type="entry name" value="FGGY_C"/>
    <property type="match status" value="1"/>
</dbReference>
<dbReference type="PANTHER" id="PTHR43095">
    <property type="entry name" value="SUGAR KINASE"/>
    <property type="match status" value="1"/>
</dbReference>
<name>A0ABS2WKC0_9BACL</name>
<evidence type="ECO:0000256" key="7">
    <source>
        <dbReference type="ARBA" id="ARBA00023277"/>
    </source>
</evidence>
<evidence type="ECO:0000256" key="4">
    <source>
        <dbReference type="ARBA" id="ARBA00022741"/>
    </source>
</evidence>
<comment type="catalytic activity">
    <reaction evidence="8 10">
        <text>D-xylulose + ATP = D-xylulose 5-phosphate + ADP + H(+)</text>
        <dbReference type="Rhea" id="RHEA:10964"/>
        <dbReference type="ChEBI" id="CHEBI:15378"/>
        <dbReference type="ChEBI" id="CHEBI:17140"/>
        <dbReference type="ChEBI" id="CHEBI:30616"/>
        <dbReference type="ChEBI" id="CHEBI:57737"/>
        <dbReference type="ChEBI" id="CHEBI:456216"/>
        <dbReference type="EC" id="2.7.1.17"/>
    </reaction>
</comment>
<dbReference type="SUPFAM" id="SSF53067">
    <property type="entry name" value="Actin-like ATPase domain"/>
    <property type="match status" value="2"/>
</dbReference>
<evidence type="ECO:0000256" key="10">
    <source>
        <dbReference type="RuleBase" id="RU364073"/>
    </source>
</evidence>
<dbReference type="InterPro" id="IPR006000">
    <property type="entry name" value="Xylulokinase"/>
</dbReference>
<keyword evidence="14" id="KW-1185">Reference proteome</keyword>
<dbReference type="PROSITE" id="PS00933">
    <property type="entry name" value="FGGY_KINASES_1"/>
    <property type="match status" value="1"/>
</dbReference>
<dbReference type="CDD" id="cd07808">
    <property type="entry name" value="ASKHA_NBD_FGGY_EcXK-like"/>
    <property type="match status" value="1"/>
</dbReference>
<dbReference type="PIRSF" id="PIRSF000538">
    <property type="entry name" value="GlpK"/>
    <property type="match status" value="1"/>
</dbReference>
<organism evidence="13 14">
    <name type="scientific">Polycladomyces zharkentensis</name>
    <dbReference type="NCBI Taxonomy" id="2807616"/>
    <lineage>
        <taxon>Bacteria</taxon>
        <taxon>Bacillati</taxon>
        <taxon>Bacillota</taxon>
        <taxon>Bacilli</taxon>
        <taxon>Bacillales</taxon>
        <taxon>Thermoactinomycetaceae</taxon>
        <taxon>Polycladomyces</taxon>
    </lineage>
</organism>
<dbReference type="Proteomes" id="UP001177120">
    <property type="component" value="Unassembled WGS sequence"/>
</dbReference>
<feature type="domain" description="Carbohydrate kinase FGGY C-terminal" evidence="12">
    <location>
        <begin position="260"/>
        <end position="449"/>
    </location>
</feature>
<evidence type="ECO:0000256" key="3">
    <source>
        <dbReference type="ARBA" id="ARBA00022679"/>
    </source>
</evidence>
<dbReference type="InterPro" id="IPR018483">
    <property type="entry name" value="Carb_kinase_FGGY_CS"/>
</dbReference>